<dbReference type="EMBL" id="VSSQ01088529">
    <property type="protein sequence ID" value="MPN35132.1"/>
    <property type="molecule type" value="Genomic_DNA"/>
</dbReference>
<gene>
    <name evidence="1" type="ORF">SDC9_182627</name>
</gene>
<dbReference type="GO" id="GO:0000287">
    <property type="term" value="F:magnesium ion binding"/>
    <property type="evidence" value="ECO:0007669"/>
    <property type="project" value="InterPro"/>
</dbReference>
<dbReference type="SUPFAM" id="SSF103084">
    <property type="entry name" value="Holliday junction resolvase RusA"/>
    <property type="match status" value="1"/>
</dbReference>
<proteinExistence type="predicted"/>
<evidence type="ECO:0000313" key="1">
    <source>
        <dbReference type="EMBL" id="MPN35132.1"/>
    </source>
</evidence>
<organism evidence="1">
    <name type="scientific">bioreactor metagenome</name>
    <dbReference type="NCBI Taxonomy" id="1076179"/>
    <lineage>
        <taxon>unclassified sequences</taxon>
        <taxon>metagenomes</taxon>
        <taxon>ecological metagenomes</taxon>
    </lineage>
</organism>
<dbReference type="InterPro" id="IPR036614">
    <property type="entry name" value="RusA-like_sf"/>
</dbReference>
<protein>
    <submittedName>
        <fullName evidence="1">Uncharacterized protein</fullName>
    </submittedName>
</protein>
<accession>A0A645H9T0</accession>
<name>A0A645H9T0_9ZZZZ</name>
<comment type="caution">
    <text evidence="1">The sequence shown here is derived from an EMBL/GenBank/DDBJ whole genome shotgun (WGS) entry which is preliminary data.</text>
</comment>
<dbReference type="GO" id="GO:0006281">
    <property type="term" value="P:DNA repair"/>
    <property type="evidence" value="ECO:0007669"/>
    <property type="project" value="InterPro"/>
</dbReference>
<dbReference type="GO" id="GO:0006310">
    <property type="term" value="P:DNA recombination"/>
    <property type="evidence" value="ECO:0007669"/>
    <property type="project" value="InterPro"/>
</dbReference>
<sequence length="128" mass="15041">MITYTIPELELGQYSLNKYYAGMNIHQRRKHTQYWHDLTHYAMRAAGIKRSPQDGPWAVTFYFNSRLDIDNHAVIAKMVIDSMKGWVFPNDTRQFLKEVNFRFWDGKGVKVELEEVKPEKEARSGAKS</sequence>
<dbReference type="Gene3D" id="3.30.1330.70">
    <property type="entry name" value="Holliday junction resolvase RusA"/>
    <property type="match status" value="1"/>
</dbReference>
<dbReference type="AlphaFoldDB" id="A0A645H9T0"/>
<reference evidence="1" key="1">
    <citation type="submission" date="2019-08" db="EMBL/GenBank/DDBJ databases">
        <authorList>
            <person name="Kucharzyk K."/>
            <person name="Murdoch R.W."/>
            <person name="Higgins S."/>
            <person name="Loffler F."/>
        </authorList>
    </citation>
    <scope>NUCLEOTIDE SEQUENCE</scope>
</reference>